<organism evidence="1 2">
    <name type="scientific">Rosa chinensis</name>
    <name type="common">China rose</name>
    <dbReference type="NCBI Taxonomy" id="74649"/>
    <lineage>
        <taxon>Eukaryota</taxon>
        <taxon>Viridiplantae</taxon>
        <taxon>Streptophyta</taxon>
        <taxon>Embryophyta</taxon>
        <taxon>Tracheophyta</taxon>
        <taxon>Spermatophyta</taxon>
        <taxon>Magnoliopsida</taxon>
        <taxon>eudicotyledons</taxon>
        <taxon>Gunneridae</taxon>
        <taxon>Pentapetalae</taxon>
        <taxon>rosids</taxon>
        <taxon>fabids</taxon>
        <taxon>Rosales</taxon>
        <taxon>Rosaceae</taxon>
        <taxon>Rosoideae</taxon>
        <taxon>Rosoideae incertae sedis</taxon>
        <taxon>Rosa</taxon>
    </lineage>
</organism>
<accession>A0A2P6PK36</accession>
<proteinExistence type="predicted"/>
<reference evidence="1 2" key="1">
    <citation type="journal article" date="2018" name="Nat. Genet.">
        <title>The Rosa genome provides new insights in the design of modern roses.</title>
        <authorList>
            <person name="Bendahmane M."/>
        </authorList>
    </citation>
    <scope>NUCLEOTIDE SEQUENCE [LARGE SCALE GENOMIC DNA]</scope>
    <source>
        <strain evidence="2">cv. Old Blush</strain>
    </source>
</reference>
<evidence type="ECO:0000313" key="1">
    <source>
        <dbReference type="EMBL" id="PRQ22297.1"/>
    </source>
</evidence>
<dbReference type="AlphaFoldDB" id="A0A2P6PK36"/>
<evidence type="ECO:0000313" key="2">
    <source>
        <dbReference type="Proteomes" id="UP000238479"/>
    </source>
</evidence>
<gene>
    <name evidence="1" type="ORF">RchiOBHm_Chr6g0248751</name>
</gene>
<name>A0A2P6PK36_ROSCH</name>
<keyword evidence="2" id="KW-1185">Reference proteome</keyword>
<dbReference type="Gramene" id="PRQ22297">
    <property type="protein sequence ID" value="PRQ22297"/>
    <property type="gene ID" value="RchiOBHm_Chr6g0248751"/>
</dbReference>
<dbReference type="Proteomes" id="UP000238479">
    <property type="component" value="Chromosome 6"/>
</dbReference>
<sequence length="43" mass="5131">MLMFYFAATMTMEKKIEISRGAFIQCLKRTTRNQIFNPQLETK</sequence>
<comment type="caution">
    <text evidence="1">The sequence shown here is derived from an EMBL/GenBank/DDBJ whole genome shotgun (WGS) entry which is preliminary data.</text>
</comment>
<dbReference type="EMBL" id="PDCK01000044">
    <property type="protein sequence ID" value="PRQ22297.1"/>
    <property type="molecule type" value="Genomic_DNA"/>
</dbReference>
<protein>
    <submittedName>
        <fullName evidence="1">Uncharacterized protein</fullName>
    </submittedName>
</protein>